<evidence type="ECO:0000313" key="10">
    <source>
        <dbReference type="EMBL" id="GGC28492.1"/>
    </source>
</evidence>
<dbReference type="Pfam" id="PF02518">
    <property type="entry name" value="HATPase_c"/>
    <property type="match status" value="1"/>
</dbReference>
<gene>
    <name evidence="10" type="primary">phoR</name>
    <name evidence="10" type="ORF">GCM10011506_12360</name>
</gene>
<keyword evidence="8" id="KW-1133">Transmembrane helix</keyword>
<reference evidence="11" key="1">
    <citation type="journal article" date="2019" name="Int. J. Syst. Evol. Microbiol.">
        <title>The Global Catalogue of Microorganisms (GCM) 10K type strain sequencing project: providing services to taxonomists for standard genome sequencing and annotation.</title>
        <authorList>
            <consortium name="The Broad Institute Genomics Platform"/>
            <consortium name="The Broad Institute Genome Sequencing Center for Infectious Disease"/>
            <person name="Wu L."/>
            <person name="Ma J."/>
        </authorList>
    </citation>
    <scope>NUCLEOTIDE SEQUENCE [LARGE SCALE GENOMIC DNA]</scope>
    <source>
        <strain evidence="11">CGMCC 1.10832</strain>
    </source>
</reference>
<feature type="domain" description="Histidine kinase" evidence="9">
    <location>
        <begin position="126"/>
        <end position="345"/>
    </location>
</feature>
<dbReference type="InterPro" id="IPR005467">
    <property type="entry name" value="His_kinase_dom"/>
</dbReference>
<dbReference type="CDD" id="cd00082">
    <property type="entry name" value="HisKA"/>
    <property type="match status" value="1"/>
</dbReference>
<feature type="region of interest" description="Disordered" evidence="7">
    <location>
        <begin position="342"/>
        <end position="364"/>
    </location>
</feature>
<keyword evidence="8" id="KW-0472">Membrane</keyword>
<feature type="compositionally biased region" description="Basic and acidic residues" evidence="7">
    <location>
        <begin position="348"/>
        <end position="364"/>
    </location>
</feature>
<accession>A0ABQ1LRD8</accession>
<keyword evidence="8" id="KW-0812">Transmembrane</keyword>
<evidence type="ECO:0000256" key="4">
    <source>
        <dbReference type="ARBA" id="ARBA00022679"/>
    </source>
</evidence>
<dbReference type="InterPro" id="IPR050351">
    <property type="entry name" value="BphY/WalK/GraS-like"/>
</dbReference>
<dbReference type="PRINTS" id="PR00344">
    <property type="entry name" value="BCTRLSENSOR"/>
</dbReference>
<dbReference type="SMART" id="SM00388">
    <property type="entry name" value="HisKA"/>
    <property type="match status" value="1"/>
</dbReference>
<dbReference type="RefSeq" id="WP_188461342.1">
    <property type="nucleotide sequence ID" value="NZ_BAABHU010000003.1"/>
</dbReference>
<protein>
    <recommendedName>
        <fullName evidence="2">histidine kinase</fullName>
        <ecNumber evidence="2">2.7.13.3</ecNumber>
    </recommendedName>
</protein>
<name>A0ABQ1LRD8_9BACT</name>
<comment type="catalytic activity">
    <reaction evidence="1">
        <text>ATP + protein L-histidine = ADP + protein N-phospho-L-histidine.</text>
        <dbReference type="EC" id="2.7.13.3"/>
    </reaction>
</comment>
<dbReference type="InterPro" id="IPR003594">
    <property type="entry name" value="HATPase_dom"/>
</dbReference>
<evidence type="ECO:0000256" key="3">
    <source>
        <dbReference type="ARBA" id="ARBA00022553"/>
    </source>
</evidence>
<evidence type="ECO:0000256" key="7">
    <source>
        <dbReference type="SAM" id="MobiDB-lite"/>
    </source>
</evidence>
<dbReference type="GO" id="GO:0016301">
    <property type="term" value="F:kinase activity"/>
    <property type="evidence" value="ECO:0007669"/>
    <property type="project" value="UniProtKB-KW"/>
</dbReference>
<dbReference type="InterPro" id="IPR036890">
    <property type="entry name" value="HATPase_C_sf"/>
</dbReference>
<evidence type="ECO:0000256" key="2">
    <source>
        <dbReference type="ARBA" id="ARBA00012438"/>
    </source>
</evidence>
<feature type="transmembrane region" description="Helical" evidence="8">
    <location>
        <begin position="33"/>
        <end position="59"/>
    </location>
</feature>
<comment type="caution">
    <text evidence="10">The sequence shown here is derived from an EMBL/GenBank/DDBJ whole genome shotgun (WGS) entry which is preliminary data.</text>
</comment>
<evidence type="ECO:0000256" key="5">
    <source>
        <dbReference type="ARBA" id="ARBA00022777"/>
    </source>
</evidence>
<feature type="transmembrane region" description="Helical" evidence="8">
    <location>
        <begin position="7"/>
        <end position="27"/>
    </location>
</feature>
<dbReference type="PANTHER" id="PTHR45453">
    <property type="entry name" value="PHOSPHATE REGULON SENSOR PROTEIN PHOR"/>
    <property type="match status" value="1"/>
</dbReference>
<dbReference type="PANTHER" id="PTHR45453:SF1">
    <property type="entry name" value="PHOSPHATE REGULON SENSOR PROTEIN PHOR"/>
    <property type="match status" value="1"/>
</dbReference>
<evidence type="ECO:0000313" key="11">
    <source>
        <dbReference type="Proteomes" id="UP000636010"/>
    </source>
</evidence>
<dbReference type="Gene3D" id="3.30.565.10">
    <property type="entry name" value="Histidine kinase-like ATPase, C-terminal domain"/>
    <property type="match status" value="1"/>
</dbReference>
<evidence type="ECO:0000256" key="1">
    <source>
        <dbReference type="ARBA" id="ARBA00000085"/>
    </source>
</evidence>
<organism evidence="10 11">
    <name type="scientific">Marivirga lumbricoides</name>
    <dbReference type="NCBI Taxonomy" id="1046115"/>
    <lineage>
        <taxon>Bacteria</taxon>
        <taxon>Pseudomonadati</taxon>
        <taxon>Bacteroidota</taxon>
        <taxon>Cytophagia</taxon>
        <taxon>Cytophagales</taxon>
        <taxon>Marivirgaceae</taxon>
        <taxon>Marivirga</taxon>
    </lineage>
</organism>
<keyword evidence="5 10" id="KW-0418">Kinase</keyword>
<keyword evidence="6" id="KW-0902">Two-component regulatory system</keyword>
<dbReference type="Pfam" id="PF00512">
    <property type="entry name" value="HisKA"/>
    <property type="match status" value="1"/>
</dbReference>
<evidence type="ECO:0000256" key="8">
    <source>
        <dbReference type="SAM" id="Phobius"/>
    </source>
</evidence>
<dbReference type="PROSITE" id="PS50109">
    <property type="entry name" value="HIS_KIN"/>
    <property type="match status" value="1"/>
</dbReference>
<keyword evidence="11" id="KW-1185">Reference proteome</keyword>
<dbReference type="InterPro" id="IPR004358">
    <property type="entry name" value="Sig_transdc_His_kin-like_C"/>
</dbReference>
<evidence type="ECO:0000256" key="6">
    <source>
        <dbReference type="ARBA" id="ARBA00023012"/>
    </source>
</evidence>
<dbReference type="EMBL" id="BMEC01000003">
    <property type="protein sequence ID" value="GGC28492.1"/>
    <property type="molecule type" value="Genomic_DNA"/>
</dbReference>
<dbReference type="SUPFAM" id="SSF47384">
    <property type="entry name" value="Homodimeric domain of signal transducing histidine kinase"/>
    <property type="match status" value="1"/>
</dbReference>
<dbReference type="SUPFAM" id="SSF55874">
    <property type="entry name" value="ATPase domain of HSP90 chaperone/DNA topoisomerase II/histidine kinase"/>
    <property type="match status" value="1"/>
</dbReference>
<proteinExistence type="predicted"/>
<keyword evidence="3" id="KW-0597">Phosphoprotein</keyword>
<dbReference type="Gene3D" id="1.10.287.130">
    <property type="match status" value="1"/>
</dbReference>
<dbReference type="EC" id="2.7.13.3" evidence="2"/>
<dbReference type="InterPro" id="IPR003661">
    <property type="entry name" value="HisK_dim/P_dom"/>
</dbReference>
<sequence length="364" mass="41251">MFYNSRGVSILLALSISIVTTAFLSLLENISDVALILTFILSGSSSYLLISIVLEFLFFKEINKIYDVFNKLGEKDYSFVEEMEEKKSLNPLKKINQEIYSYAAIKQQEIEELKRMAAYRREFLADVSHELKTPIFAAQGFVYTLLDGAVKDKAVRGKFLKKAAKSLDGLEMLVNDLLTLSHIEAGEIKMHFETFNLLSLMEDVFDQFEGKADKKSIDLQFDKAYTKEIEVYADYHRIYQVMLNLISNAIKYSEDNTKVIVGFEIKSSEVEISVRDHGTGISPDHIKRIFERFYRIDKSRSKDRGGTGLGLAIVKHIVEAHGSSVTVTSSLGKGSTFSFKLPKKARQKDKAEKASQKTKLPEVK</sequence>
<evidence type="ECO:0000259" key="9">
    <source>
        <dbReference type="PROSITE" id="PS50109"/>
    </source>
</evidence>
<dbReference type="CDD" id="cd00075">
    <property type="entry name" value="HATPase"/>
    <property type="match status" value="1"/>
</dbReference>
<dbReference type="SMART" id="SM00387">
    <property type="entry name" value="HATPase_c"/>
    <property type="match status" value="1"/>
</dbReference>
<dbReference type="Proteomes" id="UP000636010">
    <property type="component" value="Unassembled WGS sequence"/>
</dbReference>
<dbReference type="InterPro" id="IPR036097">
    <property type="entry name" value="HisK_dim/P_sf"/>
</dbReference>
<keyword evidence="4" id="KW-0808">Transferase</keyword>